<protein>
    <submittedName>
        <fullName evidence="1">Uncharacterized protein</fullName>
    </submittedName>
</protein>
<evidence type="ECO:0000313" key="1">
    <source>
        <dbReference type="EMBL" id="AAL72544.1"/>
    </source>
</evidence>
<dbReference type="HOGENOM" id="CLU_2071534_0_0_6"/>
<dbReference type="PATRIC" id="fig|198214.7.peg.5407"/>
<organism evidence="1 2">
    <name type="scientific">Shigella flexneri</name>
    <dbReference type="NCBI Taxonomy" id="623"/>
    <lineage>
        <taxon>Bacteria</taxon>
        <taxon>Pseudomonadati</taxon>
        <taxon>Pseudomonadota</taxon>
        <taxon>Gammaproteobacteria</taxon>
        <taxon>Enterobacterales</taxon>
        <taxon>Enterobacteriaceae</taxon>
        <taxon>Shigella</taxon>
    </lineage>
</organism>
<evidence type="ECO:0000313" key="2">
    <source>
        <dbReference type="Proteomes" id="UP000001006"/>
    </source>
</evidence>
<dbReference type="AlphaFoldDB" id="A0A0H2UTA1"/>
<proteinExistence type="predicted"/>
<gene>
    <name evidence="1" type="ORF">SF_p0162</name>
</gene>
<name>A0A0H2UTA1_SHIFL</name>
<dbReference type="Proteomes" id="UP000001006">
    <property type="component" value="Plasmid pCP301"/>
</dbReference>
<accession>A0A0H2UTA1</accession>
<dbReference type="KEGG" id="sfl:CP0162"/>
<geneLocation type="plasmid" evidence="1 2">
    <name>pCP301</name>
</geneLocation>
<dbReference type="PaxDb" id="198214-CP0162"/>
<dbReference type="EMBL" id="AF386526">
    <property type="protein sequence ID" value="AAL72544.1"/>
    <property type="molecule type" value="Genomic_DNA"/>
</dbReference>
<keyword evidence="1" id="KW-0614">Plasmid</keyword>
<sequence length="118" mass="13045">MSGRVKTRCTQSQSGRRFSCVAIHRSVAFFPQDGQARLPHELVTYLTWGHSGLSQMYMLHAQYPRAAGQHFCDSLNLDIAQTARIQEGCPALVGREQTFQRAGSKSGQHEDGLTPGIL</sequence>
<dbReference type="RefSeq" id="NP_858295.1">
    <property type="nucleotide sequence ID" value="NC_004851.1"/>
</dbReference>
<reference evidence="1 2" key="1">
    <citation type="journal article" date="2002" name="Nucleic Acids Res.">
        <title>Genome sequence of Shigella flexneri 2a: insights into pathogenicity through comparison with genomes of Escherichia coli K12 and O157.</title>
        <authorList>
            <person name="Jin Q."/>
            <person name="Yuan Z."/>
            <person name="Xu J."/>
            <person name="Wang Y."/>
            <person name="Shen Y."/>
            <person name="Lu W."/>
            <person name="Wang J."/>
            <person name="Liu H."/>
            <person name="Yang J."/>
            <person name="Yang F."/>
            <person name="Zhang X."/>
            <person name="Zhang J."/>
            <person name="Yang G."/>
            <person name="Wu H."/>
            <person name="Qu D."/>
            <person name="Dong J."/>
            <person name="Sun L."/>
            <person name="Xue Y."/>
            <person name="Zhao A."/>
            <person name="Gao Y."/>
            <person name="Zhu J."/>
            <person name="Kan B."/>
            <person name="Ding K."/>
            <person name="Chen S."/>
            <person name="Cheng H."/>
            <person name="Yao Z."/>
            <person name="He B."/>
            <person name="Chen R."/>
            <person name="Ma D."/>
            <person name="Qiang B."/>
            <person name="Wen Y."/>
            <person name="Hou Y."/>
            <person name="Yu J."/>
        </authorList>
    </citation>
    <scope>NUCLEOTIDE SEQUENCE [LARGE SCALE GENOMIC DNA]</scope>
    <source>
        <strain evidence="2">301 / Serotype 2a</strain>
    </source>
</reference>
<keyword evidence="2" id="KW-1185">Reference proteome</keyword>